<name>A0A0E3SIS8_9EURY</name>
<gene>
    <name evidence="1" type="ORF">MSHOH_3485</name>
</gene>
<dbReference type="GeneID" id="24832827"/>
<evidence type="ECO:0000313" key="2">
    <source>
        <dbReference type="Proteomes" id="UP000033101"/>
    </source>
</evidence>
<dbReference type="HOGENOM" id="CLU_2165258_0_0_2"/>
<organism evidence="1 2">
    <name type="scientific">Methanosarcina horonobensis HB-1 = JCM 15518</name>
    <dbReference type="NCBI Taxonomy" id="1434110"/>
    <lineage>
        <taxon>Archaea</taxon>
        <taxon>Methanobacteriati</taxon>
        <taxon>Methanobacteriota</taxon>
        <taxon>Stenosarchaea group</taxon>
        <taxon>Methanomicrobia</taxon>
        <taxon>Methanosarcinales</taxon>
        <taxon>Methanosarcinaceae</taxon>
        <taxon>Methanosarcina</taxon>
    </lineage>
</organism>
<proteinExistence type="predicted"/>
<protein>
    <submittedName>
        <fullName evidence="1">Transcriptional regulator</fullName>
    </submittedName>
</protein>
<keyword evidence="2" id="KW-1185">Reference proteome</keyword>
<dbReference type="Gene3D" id="1.10.10.10">
    <property type="entry name" value="Winged helix-like DNA-binding domain superfamily/Winged helix DNA-binding domain"/>
    <property type="match status" value="1"/>
</dbReference>
<dbReference type="Proteomes" id="UP000033101">
    <property type="component" value="Chromosome"/>
</dbReference>
<sequence>MDSDENARRKKEWLEQLEREGKLTRNPTEDHKFGLKVLQNTLRREILVSLGSERISFEGIKEKFNLDDHMANFHLNMLEDALYIEKKEEEGKIFYIPTLRGEGYLENVESKK</sequence>
<dbReference type="OrthoDB" id="132070at2157"/>
<dbReference type="SUPFAM" id="SSF46785">
    <property type="entry name" value="Winged helix' DNA-binding domain"/>
    <property type="match status" value="1"/>
</dbReference>
<dbReference type="EMBL" id="CP009516">
    <property type="protein sequence ID" value="AKB79968.1"/>
    <property type="molecule type" value="Genomic_DNA"/>
</dbReference>
<dbReference type="InterPro" id="IPR036388">
    <property type="entry name" value="WH-like_DNA-bd_sf"/>
</dbReference>
<dbReference type="PATRIC" id="fig|1434110.4.peg.4470"/>
<dbReference type="AlphaFoldDB" id="A0A0E3SIS8"/>
<evidence type="ECO:0000313" key="1">
    <source>
        <dbReference type="EMBL" id="AKB79968.1"/>
    </source>
</evidence>
<dbReference type="RefSeq" id="WP_048141919.1">
    <property type="nucleotide sequence ID" value="NZ_CP009516.1"/>
</dbReference>
<reference evidence="1 2" key="1">
    <citation type="submission" date="2014-07" db="EMBL/GenBank/DDBJ databases">
        <title>Methanogenic archaea and the global carbon cycle.</title>
        <authorList>
            <person name="Henriksen J.R."/>
            <person name="Luke J."/>
            <person name="Reinhart S."/>
            <person name="Benedict M.N."/>
            <person name="Youngblut N.D."/>
            <person name="Metcalf M.E."/>
            <person name="Whitaker R.J."/>
            <person name="Metcalf W.W."/>
        </authorList>
    </citation>
    <scope>NUCLEOTIDE SEQUENCE [LARGE SCALE GENOMIC DNA]</scope>
    <source>
        <strain evidence="1 2">HB-1</strain>
    </source>
</reference>
<dbReference type="InterPro" id="IPR036390">
    <property type="entry name" value="WH_DNA-bd_sf"/>
</dbReference>
<dbReference type="KEGG" id="mhor:MSHOH_3485"/>
<accession>A0A0E3SIS8</accession>